<name>A0ABR5IFZ2_9ACTN</name>
<dbReference type="Gene3D" id="3.90.180.10">
    <property type="entry name" value="Medium-chain alcohol dehydrogenases, catalytic domain"/>
    <property type="match status" value="1"/>
</dbReference>
<dbReference type="SUPFAM" id="SSF50129">
    <property type="entry name" value="GroES-like"/>
    <property type="match status" value="1"/>
</dbReference>
<dbReference type="PANTHER" id="PTHR43205">
    <property type="entry name" value="PROSTAGLANDIN REDUCTASE"/>
    <property type="match status" value="1"/>
</dbReference>
<evidence type="ECO:0000256" key="1">
    <source>
        <dbReference type="ARBA" id="ARBA00023002"/>
    </source>
</evidence>
<dbReference type="InterPro" id="IPR036291">
    <property type="entry name" value="NAD(P)-bd_dom_sf"/>
</dbReference>
<dbReference type="PANTHER" id="PTHR43205:SF7">
    <property type="entry name" value="PROSTAGLANDIN REDUCTASE 1"/>
    <property type="match status" value="1"/>
</dbReference>
<dbReference type="InterPro" id="IPR041694">
    <property type="entry name" value="ADH_N_2"/>
</dbReference>
<dbReference type="InterPro" id="IPR045010">
    <property type="entry name" value="MDR_fam"/>
</dbReference>
<dbReference type="SUPFAM" id="SSF51735">
    <property type="entry name" value="NAD(P)-binding Rossmann-fold domains"/>
    <property type="match status" value="1"/>
</dbReference>
<dbReference type="Pfam" id="PF16884">
    <property type="entry name" value="ADH_N_2"/>
    <property type="match status" value="1"/>
</dbReference>
<gene>
    <name evidence="3" type="ORF">ABW18_04625</name>
</gene>
<dbReference type="InterPro" id="IPR020843">
    <property type="entry name" value="ER"/>
</dbReference>
<protein>
    <submittedName>
        <fullName evidence="3">NADP-dependent oxidoreductase</fullName>
    </submittedName>
</protein>
<accession>A0ABR5IFZ2</accession>
<dbReference type="RefSeq" id="WP_049697798.1">
    <property type="nucleotide sequence ID" value="NZ_LDTZ01000014.1"/>
</dbReference>
<dbReference type="SMART" id="SM00829">
    <property type="entry name" value="PKS_ER"/>
    <property type="match status" value="1"/>
</dbReference>
<dbReference type="Gene3D" id="3.40.50.720">
    <property type="entry name" value="NAD(P)-binding Rossmann-like Domain"/>
    <property type="match status" value="1"/>
</dbReference>
<dbReference type="Pfam" id="PF00107">
    <property type="entry name" value="ADH_zinc_N"/>
    <property type="match status" value="1"/>
</dbReference>
<dbReference type="InterPro" id="IPR013149">
    <property type="entry name" value="ADH-like_C"/>
</dbReference>
<dbReference type="CDD" id="cd05288">
    <property type="entry name" value="PGDH"/>
    <property type="match status" value="1"/>
</dbReference>
<dbReference type="EMBL" id="LDTZ01000014">
    <property type="protein sequence ID" value="KNA92583.1"/>
    <property type="molecule type" value="Genomic_DNA"/>
</dbReference>
<evidence type="ECO:0000313" key="4">
    <source>
        <dbReference type="Proteomes" id="UP000037247"/>
    </source>
</evidence>
<feature type="domain" description="Enoyl reductase (ER)" evidence="2">
    <location>
        <begin position="21"/>
        <end position="340"/>
    </location>
</feature>
<evidence type="ECO:0000313" key="3">
    <source>
        <dbReference type="EMBL" id="KNA92583.1"/>
    </source>
</evidence>
<organism evidence="3 4">
    <name type="scientific">Gordonia jacobaea</name>
    <dbReference type="NCBI Taxonomy" id="122202"/>
    <lineage>
        <taxon>Bacteria</taxon>
        <taxon>Bacillati</taxon>
        <taxon>Actinomycetota</taxon>
        <taxon>Actinomycetes</taxon>
        <taxon>Mycobacteriales</taxon>
        <taxon>Gordoniaceae</taxon>
        <taxon>Gordonia</taxon>
    </lineage>
</organism>
<dbReference type="InterPro" id="IPR011032">
    <property type="entry name" value="GroES-like_sf"/>
</dbReference>
<sequence>MTATSTQIQLVSRPVGWPKQSDFRTVTVVLDDLEPGEVRVANEFMSVDPYMRGRMIDTRSYVPPFKLDETMTGGAVGRVVESRSDDVPVGALVLHQYGWRDVAQGPAKAFTVLPEPPSDANGDRAFDSSLYLGVLGMTGLTAYVGLTEIAKMKPGDIVFISGAAGAVGTAAGQIARLLGAKAVIGSAGSDEKVELLTGRYGFDAAVNYKDGPIRKQLRAAAPDGIDVYFDNVGGDHLEAALDAFNDGGRAALCGAIVSYNSTERVPGPDNMSNIITRALTLTGFTVGHHFDKAPEFTAKMSEWLAAGDVVFDETVVDGIDHAIDAFLDMMRGANVGKMVVRL</sequence>
<keyword evidence="1" id="KW-0560">Oxidoreductase</keyword>
<keyword evidence="4" id="KW-1185">Reference proteome</keyword>
<proteinExistence type="predicted"/>
<evidence type="ECO:0000259" key="2">
    <source>
        <dbReference type="SMART" id="SM00829"/>
    </source>
</evidence>
<dbReference type="Proteomes" id="UP000037247">
    <property type="component" value="Unassembled WGS sequence"/>
</dbReference>
<comment type="caution">
    <text evidence="3">The sequence shown here is derived from an EMBL/GenBank/DDBJ whole genome shotgun (WGS) entry which is preliminary data.</text>
</comment>
<reference evidence="3 4" key="1">
    <citation type="submission" date="2015-05" db="EMBL/GenBank/DDBJ databases">
        <title>Draft genome sequence of the bacterium Gordonia jacobaea a new member of the Gordonia genus.</title>
        <authorList>
            <person name="Jimenez-Galisteo G."/>
            <person name="Dominguez A."/>
            <person name="Munoz E."/>
            <person name="Vinas M."/>
        </authorList>
    </citation>
    <scope>NUCLEOTIDE SEQUENCE [LARGE SCALE GENOMIC DNA]</scope>
    <source>
        <strain evidence="4">mv1</strain>
    </source>
</reference>